<keyword evidence="5" id="KW-0813">Transport</keyword>
<dbReference type="InterPro" id="IPR027417">
    <property type="entry name" value="P-loop_NTPase"/>
</dbReference>
<dbReference type="Gene3D" id="3.40.50.300">
    <property type="entry name" value="P-loop containing nucleotide triphosphate hydrolases"/>
    <property type="match status" value="1"/>
</dbReference>
<dbReference type="InterPro" id="IPR011527">
    <property type="entry name" value="ABC1_TM_dom"/>
</dbReference>
<evidence type="ECO:0000259" key="10">
    <source>
        <dbReference type="PROSITE" id="PS50893"/>
    </source>
</evidence>
<keyword evidence="3" id="KW-0547">Nucleotide-binding</keyword>
<dbReference type="PROSITE" id="PS50990">
    <property type="entry name" value="PEPTIDASE_C39"/>
    <property type="match status" value="1"/>
</dbReference>
<keyword evidence="2 9" id="KW-0812">Transmembrane</keyword>
<gene>
    <name evidence="13" type="ORF">LZC95_49710</name>
</gene>
<dbReference type="PROSITE" id="PS50929">
    <property type="entry name" value="ABC_TM1F"/>
    <property type="match status" value="1"/>
</dbReference>
<evidence type="ECO:0000256" key="8">
    <source>
        <dbReference type="ARBA" id="ARBA00043264"/>
    </source>
</evidence>
<feature type="domain" description="Peptidase C39" evidence="12">
    <location>
        <begin position="12"/>
        <end position="136"/>
    </location>
</feature>
<protein>
    <submittedName>
        <fullName evidence="13">ATP-binding cassette domain-containing protein</fullName>
    </submittedName>
</protein>
<dbReference type="InterPro" id="IPR005074">
    <property type="entry name" value="Peptidase_C39"/>
</dbReference>
<evidence type="ECO:0000256" key="4">
    <source>
        <dbReference type="ARBA" id="ARBA00022840"/>
    </source>
</evidence>
<feature type="domain" description="ABC transmembrane type-1" evidence="11">
    <location>
        <begin position="307"/>
        <end position="548"/>
    </location>
</feature>
<comment type="subcellular location">
    <subcellularLocation>
        <location evidence="1">Cell membrane</location>
        <topology evidence="1">Multi-pass membrane protein</topology>
    </subcellularLocation>
</comment>
<keyword evidence="8" id="KW-0080">Bacteriocin transport</keyword>
<dbReference type="SMART" id="SM00382">
    <property type="entry name" value="AAA"/>
    <property type="match status" value="1"/>
</dbReference>
<evidence type="ECO:0000256" key="1">
    <source>
        <dbReference type="ARBA" id="ARBA00004651"/>
    </source>
</evidence>
<accession>A0ABZ2KAA0</accession>
<dbReference type="GO" id="GO:0005524">
    <property type="term" value="F:ATP binding"/>
    <property type="evidence" value="ECO:0007669"/>
    <property type="project" value="UniProtKB-KW"/>
</dbReference>
<name>A0ABZ2KAA0_9BACT</name>
<evidence type="ECO:0000259" key="12">
    <source>
        <dbReference type="PROSITE" id="PS50990"/>
    </source>
</evidence>
<dbReference type="EMBL" id="CP089982">
    <property type="protein sequence ID" value="WXA94510.1"/>
    <property type="molecule type" value="Genomic_DNA"/>
</dbReference>
<dbReference type="InterPro" id="IPR003439">
    <property type="entry name" value="ABC_transporter-like_ATP-bd"/>
</dbReference>
<keyword evidence="5" id="KW-0653">Protein transport</keyword>
<dbReference type="Pfam" id="PF03412">
    <property type="entry name" value="Peptidase_C39"/>
    <property type="match status" value="1"/>
</dbReference>
<feature type="transmembrane region" description="Helical" evidence="9">
    <location>
        <begin position="307"/>
        <end position="326"/>
    </location>
</feature>
<proteinExistence type="predicted"/>
<sequence>MMRRFQAPEVIQTSAMDCGPAALKSLLEGHGINVSYGRLREACQTEVDGTSIDVLEDLAVRLGLDATQTMLPFEHLAVGDPFPALLVTKDPVGALHFVVVWRRIGRRFQIMDPGRGRLWVDAATLRQITFKHGMPIPASQWRAWAGGVEAHEAFAVRFARIGARKSGAGLLERARADPSWRSFGALDAALRMTESLVLERAIERGNAASSLVEELLDEALRDLVSGHFDDSSELIVPRSYWSAAPSATPEHIMLSGAVLVRVFGVRPEKTDAPLPAEVTAALRERPPRPLRHLGSILRQDGVLGPGLLLLSLVAATLGGALEALLLRSSIDVGRHLGIPEQRLAGIGVLVALLAILLVLDVSFAGGVLRVGRRLETRLRMAFLRKVPRLHDRYFQSRPASDMAHRCHAIHPVRELPQLGGRIVRNAMDLLVVAAGLVWIDARSWPLVLLAVVVSTAGPWFAQRSVAERDLRARSFDGALTRFYFDSLLGLVALRAHGGESTVRRQHGRVTVEWARASLSRIRASTFIDALQQIGGSSLAVFLVFAYLVHEPEPAAVLLFVYWALNVPVLGQEIARTALLYPSMRNRLLRLMEPLDAVEEPAANEGSQPATGTHSDVAEAHIVFREVSVRAAGHTILKHLDLAIPKGAHVAIVGASGAGKSSLVGLLLGWHRPASGSVLVDGLPLRGDHLKQVRMQTAWVDASVHIWNRSLLANLEYGAVPNGDGRVDAVLEDADLLGLLERLPDGLQTELGEGGALVAGGEGQRVRLGRAMMRKPKLVVLDEAFRGLDRECRHVLTARARERWKSATLLCVTHDVEETRTFDRVIVLDGGRVCEDGNPAELLARDDSRYASMLRAEADVRRTLWNGDAWRKVTVRDGQLAEGMPVGARGAEVRT</sequence>
<evidence type="ECO:0000256" key="9">
    <source>
        <dbReference type="SAM" id="Phobius"/>
    </source>
</evidence>
<keyword evidence="4 13" id="KW-0067">ATP-binding</keyword>
<keyword evidence="14" id="KW-1185">Reference proteome</keyword>
<dbReference type="SUPFAM" id="SSF90123">
    <property type="entry name" value="ABC transporter transmembrane region"/>
    <property type="match status" value="1"/>
</dbReference>
<dbReference type="PANTHER" id="PTHR24221">
    <property type="entry name" value="ATP-BINDING CASSETTE SUB-FAMILY B"/>
    <property type="match status" value="1"/>
</dbReference>
<evidence type="ECO:0000256" key="2">
    <source>
        <dbReference type="ARBA" id="ARBA00022692"/>
    </source>
</evidence>
<evidence type="ECO:0000313" key="13">
    <source>
        <dbReference type="EMBL" id="WXA94510.1"/>
    </source>
</evidence>
<evidence type="ECO:0000256" key="7">
    <source>
        <dbReference type="ARBA" id="ARBA00023136"/>
    </source>
</evidence>
<evidence type="ECO:0000259" key="11">
    <source>
        <dbReference type="PROSITE" id="PS50929"/>
    </source>
</evidence>
<feature type="domain" description="ABC transporter" evidence="10">
    <location>
        <begin position="621"/>
        <end position="854"/>
    </location>
</feature>
<evidence type="ECO:0000256" key="3">
    <source>
        <dbReference type="ARBA" id="ARBA00022741"/>
    </source>
</evidence>
<evidence type="ECO:0000256" key="5">
    <source>
        <dbReference type="ARBA" id="ARBA00022927"/>
    </source>
</evidence>
<keyword evidence="6 9" id="KW-1133">Transmembrane helix</keyword>
<dbReference type="Gene3D" id="3.90.70.10">
    <property type="entry name" value="Cysteine proteinases"/>
    <property type="match status" value="1"/>
</dbReference>
<dbReference type="Proteomes" id="UP001379533">
    <property type="component" value="Chromosome"/>
</dbReference>
<dbReference type="InterPro" id="IPR039421">
    <property type="entry name" value="Type_1_exporter"/>
</dbReference>
<evidence type="ECO:0000256" key="6">
    <source>
        <dbReference type="ARBA" id="ARBA00022989"/>
    </source>
</evidence>
<feature type="transmembrane region" description="Helical" evidence="9">
    <location>
        <begin position="346"/>
        <end position="370"/>
    </location>
</feature>
<dbReference type="InterPro" id="IPR036640">
    <property type="entry name" value="ABC1_TM_sf"/>
</dbReference>
<dbReference type="SUPFAM" id="SSF52540">
    <property type="entry name" value="P-loop containing nucleoside triphosphate hydrolases"/>
    <property type="match status" value="1"/>
</dbReference>
<evidence type="ECO:0000313" key="14">
    <source>
        <dbReference type="Proteomes" id="UP001379533"/>
    </source>
</evidence>
<dbReference type="PROSITE" id="PS50893">
    <property type="entry name" value="ABC_TRANSPORTER_2"/>
    <property type="match status" value="1"/>
</dbReference>
<dbReference type="InterPro" id="IPR003593">
    <property type="entry name" value="AAA+_ATPase"/>
</dbReference>
<organism evidence="13 14">
    <name type="scientific">Pendulispora brunnea</name>
    <dbReference type="NCBI Taxonomy" id="2905690"/>
    <lineage>
        <taxon>Bacteria</taxon>
        <taxon>Pseudomonadati</taxon>
        <taxon>Myxococcota</taxon>
        <taxon>Myxococcia</taxon>
        <taxon>Myxococcales</taxon>
        <taxon>Sorangiineae</taxon>
        <taxon>Pendulisporaceae</taxon>
        <taxon>Pendulispora</taxon>
    </lineage>
</organism>
<dbReference type="PANTHER" id="PTHR24221:SF654">
    <property type="entry name" value="ATP-BINDING CASSETTE SUB-FAMILY B MEMBER 6"/>
    <property type="match status" value="1"/>
</dbReference>
<dbReference type="Gene3D" id="1.20.1560.10">
    <property type="entry name" value="ABC transporter type 1, transmembrane domain"/>
    <property type="match status" value="1"/>
</dbReference>
<reference evidence="13 14" key="1">
    <citation type="submission" date="2021-12" db="EMBL/GenBank/DDBJ databases">
        <title>Discovery of the Pendulisporaceae a myxobacterial family with distinct sporulation behavior and unique specialized metabolism.</title>
        <authorList>
            <person name="Garcia R."/>
            <person name="Popoff A."/>
            <person name="Bader C.D."/>
            <person name="Loehr J."/>
            <person name="Walesch S."/>
            <person name="Walt C."/>
            <person name="Boldt J."/>
            <person name="Bunk B."/>
            <person name="Haeckl F.J.F.P.J."/>
            <person name="Gunesch A.P."/>
            <person name="Birkelbach J."/>
            <person name="Nuebel U."/>
            <person name="Pietschmann T."/>
            <person name="Bach T."/>
            <person name="Mueller R."/>
        </authorList>
    </citation>
    <scope>NUCLEOTIDE SEQUENCE [LARGE SCALE GENOMIC DNA]</scope>
    <source>
        <strain evidence="13 14">MSr12523</strain>
    </source>
</reference>
<dbReference type="Pfam" id="PF00005">
    <property type="entry name" value="ABC_tran"/>
    <property type="match status" value="1"/>
</dbReference>
<dbReference type="RefSeq" id="WP_394845119.1">
    <property type="nucleotide sequence ID" value="NZ_CP089982.1"/>
</dbReference>
<keyword evidence="7 9" id="KW-0472">Membrane</keyword>